<protein>
    <recommendedName>
        <fullName evidence="10">Aspartyl/glutamyl-tRNA(Asn/Gln) amidotransferase subunit B</fullName>
        <shortName evidence="10">Asp/Glu-ADT subunit B</shortName>
        <ecNumber evidence="10">6.3.5.-</ecNumber>
    </recommendedName>
</protein>
<comment type="caution">
    <text evidence="12">The sequence shown here is derived from an EMBL/GenBank/DDBJ whole genome shotgun (WGS) entry which is preliminary data.</text>
</comment>
<evidence type="ECO:0000313" key="12">
    <source>
        <dbReference type="EMBL" id="HGT70741.1"/>
    </source>
</evidence>
<dbReference type="InterPro" id="IPR006075">
    <property type="entry name" value="Asn/Gln-tRNA_Trfase_suB/E_cat"/>
</dbReference>
<dbReference type="EC" id="6.3.5.-" evidence="10"/>
<dbReference type="SMART" id="SM00845">
    <property type="entry name" value="GatB_Yqey"/>
    <property type="match status" value="1"/>
</dbReference>
<keyword evidence="4 10" id="KW-0547">Nucleotide-binding</keyword>
<dbReference type="InterPro" id="IPR004413">
    <property type="entry name" value="GatB"/>
</dbReference>
<evidence type="ECO:0000256" key="2">
    <source>
        <dbReference type="ARBA" id="ARBA00011123"/>
    </source>
</evidence>
<dbReference type="GO" id="GO:0005524">
    <property type="term" value="F:ATP binding"/>
    <property type="evidence" value="ECO:0007669"/>
    <property type="project" value="UniProtKB-KW"/>
</dbReference>
<dbReference type="GO" id="GO:0006412">
    <property type="term" value="P:translation"/>
    <property type="evidence" value="ECO:0007669"/>
    <property type="project" value="UniProtKB-UniRule"/>
</dbReference>
<dbReference type="FunFam" id="1.10.10.410:FF:000001">
    <property type="entry name" value="Aspartyl/glutamyl-tRNA(Asn/Gln) amidotransferase subunit B"/>
    <property type="match status" value="1"/>
</dbReference>
<dbReference type="InterPro" id="IPR017958">
    <property type="entry name" value="Gln-tRNA_amidoTrfase_suB_CS"/>
</dbReference>
<dbReference type="Gene3D" id="1.10.150.380">
    <property type="entry name" value="GatB domain, N-terminal subdomain"/>
    <property type="match status" value="1"/>
</dbReference>
<dbReference type="InterPro" id="IPR023168">
    <property type="entry name" value="GatB_Yqey_C_2"/>
</dbReference>
<dbReference type="NCBIfam" id="NF004014">
    <property type="entry name" value="PRK05477.1-4"/>
    <property type="match status" value="1"/>
</dbReference>
<keyword evidence="12" id="KW-0808">Transferase</keyword>
<evidence type="ECO:0000256" key="8">
    <source>
        <dbReference type="ARBA" id="ARBA00047380"/>
    </source>
</evidence>
<keyword evidence="5 10" id="KW-0067">ATP-binding</keyword>
<sequence length="509" mass="56146">MKYEVVIGLEIHAQLATKSKMFCGCDNNAEGKSPNSATCPICMGNPGTLPVINKKALEWTYLFGLALGCEIPNQFNFERKQYFYPDLPKAYQITSQTTPPLIGGHLEVEVGSDKKIFTIEHIHLEEDAGKLIHSGDHTLVDLNRAGTPLMEIVTNPDFRSPQEAKAFMQELQRILRYLGISSADMEKGHLRCDGNISLREFGAEKLGKKVEVKNMNSFAALERALEYEVKRQGELLDSGRGEEIFQETRGWDDAKGITVSQRGKEMAHDYRYFPEPDLPPIVIGGGITNLESGIMNGGIDIEELKKLVPELPAEKRKRYVEEFGLDKKSIDILVDDANLARYFESAVEAGSPRPDSGAETAPLQPEKIKKISNWLLGDALGYLNAKNQTIFDLKIKPQDLVILVEKIDSGEISSKIAKELFIKMAGTGRSSSEIIESEGIKQVSDTGELEKIVGDIIAANPAQVDQYKKELAAGGDTPVLNWFVGQVMKATHGQANPGVVMDVLKKILG</sequence>
<dbReference type="GO" id="GO:0070681">
    <property type="term" value="P:glutaminyl-tRNAGln biosynthesis via transamidation"/>
    <property type="evidence" value="ECO:0007669"/>
    <property type="project" value="TreeGrafter"/>
</dbReference>
<dbReference type="Gene3D" id="1.10.10.410">
    <property type="match status" value="1"/>
</dbReference>
<dbReference type="PROSITE" id="PS01234">
    <property type="entry name" value="GATB"/>
    <property type="match status" value="1"/>
</dbReference>
<dbReference type="Pfam" id="PF02637">
    <property type="entry name" value="GatB_Yqey"/>
    <property type="match status" value="1"/>
</dbReference>
<evidence type="ECO:0000256" key="10">
    <source>
        <dbReference type="HAMAP-Rule" id="MF_00121"/>
    </source>
</evidence>
<dbReference type="NCBIfam" id="NF004012">
    <property type="entry name" value="PRK05477.1-2"/>
    <property type="match status" value="1"/>
</dbReference>
<evidence type="ECO:0000256" key="3">
    <source>
        <dbReference type="ARBA" id="ARBA00022598"/>
    </source>
</evidence>
<comment type="catalytic activity">
    <reaction evidence="9 10">
        <text>L-glutamyl-tRNA(Gln) + L-glutamine + ATP + H2O = L-glutaminyl-tRNA(Gln) + L-glutamate + ADP + phosphate + H(+)</text>
        <dbReference type="Rhea" id="RHEA:17521"/>
        <dbReference type="Rhea" id="RHEA-COMP:9681"/>
        <dbReference type="Rhea" id="RHEA-COMP:9684"/>
        <dbReference type="ChEBI" id="CHEBI:15377"/>
        <dbReference type="ChEBI" id="CHEBI:15378"/>
        <dbReference type="ChEBI" id="CHEBI:29985"/>
        <dbReference type="ChEBI" id="CHEBI:30616"/>
        <dbReference type="ChEBI" id="CHEBI:43474"/>
        <dbReference type="ChEBI" id="CHEBI:58359"/>
        <dbReference type="ChEBI" id="CHEBI:78520"/>
        <dbReference type="ChEBI" id="CHEBI:78521"/>
        <dbReference type="ChEBI" id="CHEBI:456216"/>
    </reaction>
</comment>
<evidence type="ECO:0000256" key="6">
    <source>
        <dbReference type="ARBA" id="ARBA00022917"/>
    </source>
</evidence>
<organism evidence="12">
    <name type="scientific">candidate division CPR3 bacterium</name>
    <dbReference type="NCBI Taxonomy" id="2268181"/>
    <lineage>
        <taxon>Bacteria</taxon>
        <taxon>Bacteria division CPR3</taxon>
    </lineage>
</organism>
<dbReference type="InterPro" id="IPR014746">
    <property type="entry name" value="Gln_synth/guanido_kin_cat_dom"/>
</dbReference>
<dbReference type="PANTHER" id="PTHR11659:SF0">
    <property type="entry name" value="GLUTAMYL-TRNA(GLN) AMIDOTRANSFERASE SUBUNIT B, MITOCHONDRIAL"/>
    <property type="match status" value="1"/>
</dbReference>
<dbReference type="SUPFAM" id="SSF55931">
    <property type="entry name" value="Glutamine synthetase/guanido kinase"/>
    <property type="match status" value="1"/>
</dbReference>
<comment type="function">
    <text evidence="7 10">Allows the formation of correctly charged Asn-tRNA(Asn) or Gln-tRNA(Gln) through the transamidation of misacylated Asp-tRNA(Asn) or Glu-tRNA(Gln) in organisms which lack either or both of asparaginyl-tRNA or glutaminyl-tRNA synthetases. The reaction takes place in the presence of glutamine and ATP through an activated phospho-Asp-tRNA(Asn) or phospho-Glu-tRNA(Gln).</text>
</comment>
<dbReference type="GO" id="GO:0050567">
    <property type="term" value="F:glutaminyl-tRNA synthase (glutamine-hydrolyzing) activity"/>
    <property type="evidence" value="ECO:0007669"/>
    <property type="project" value="UniProtKB-UniRule"/>
</dbReference>
<dbReference type="HAMAP" id="MF_00121">
    <property type="entry name" value="GatB"/>
    <property type="match status" value="1"/>
</dbReference>
<comment type="subunit">
    <text evidence="2 10">Heterotrimer of A, B and C subunits.</text>
</comment>
<evidence type="ECO:0000256" key="4">
    <source>
        <dbReference type="ARBA" id="ARBA00022741"/>
    </source>
</evidence>
<keyword evidence="6 10" id="KW-0648">Protein biosynthesis</keyword>
<dbReference type="InterPro" id="IPR042114">
    <property type="entry name" value="GatB_C_1"/>
</dbReference>
<evidence type="ECO:0000256" key="5">
    <source>
        <dbReference type="ARBA" id="ARBA00022840"/>
    </source>
</evidence>
<dbReference type="GO" id="GO:0016740">
    <property type="term" value="F:transferase activity"/>
    <property type="evidence" value="ECO:0007669"/>
    <property type="project" value="UniProtKB-KW"/>
</dbReference>
<name>A0A7C4R586_UNCC3</name>
<gene>
    <name evidence="10 12" type="primary">gatB</name>
    <name evidence="12" type="ORF">ENT43_00590</name>
</gene>
<dbReference type="AlphaFoldDB" id="A0A7C4R586"/>
<evidence type="ECO:0000259" key="11">
    <source>
        <dbReference type="SMART" id="SM00845"/>
    </source>
</evidence>
<dbReference type="InterPro" id="IPR018027">
    <property type="entry name" value="Asn/Gln_amidotransferase"/>
</dbReference>
<dbReference type="NCBIfam" id="TIGR00133">
    <property type="entry name" value="gatB"/>
    <property type="match status" value="1"/>
</dbReference>
<dbReference type="InterPro" id="IPR003789">
    <property type="entry name" value="Asn/Gln_tRNA_amidoTrase-B-like"/>
</dbReference>
<dbReference type="PANTHER" id="PTHR11659">
    <property type="entry name" value="GLUTAMYL-TRNA GLN AMIDOTRANSFERASE SUBUNIT B MITOCHONDRIAL AND PROKARYOTIC PET112-RELATED"/>
    <property type="match status" value="1"/>
</dbReference>
<dbReference type="InterPro" id="IPR017959">
    <property type="entry name" value="Asn/Gln-tRNA_amidoTrfase_suB/E"/>
</dbReference>
<dbReference type="SUPFAM" id="SSF89095">
    <property type="entry name" value="GatB/YqeY motif"/>
    <property type="match status" value="1"/>
</dbReference>
<reference evidence="12" key="1">
    <citation type="journal article" date="2020" name="mSystems">
        <title>Genome- and Community-Level Interaction Insights into Carbon Utilization and Element Cycling Functions of Hydrothermarchaeota in Hydrothermal Sediment.</title>
        <authorList>
            <person name="Zhou Z."/>
            <person name="Liu Y."/>
            <person name="Xu W."/>
            <person name="Pan J."/>
            <person name="Luo Z.H."/>
            <person name="Li M."/>
        </authorList>
    </citation>
    <scope>NUCLEOTIDE SEQUENCE [LARGE SCALE GENOMIC DNA]</scope>
    <source>
        <strain evidence="12">SpSt-579</strain>
    </source>
</reference>
<evidence type="ECO:0000256" key="9">
    <source>
        <dbReference type="ARBA" id="ARBA00047913"/>
    </source>
</evidence>
<keyword evidence="3 10" id="KW-0436">Ligase</keyword>
<dbReference type="Pfam" id="PF02934">
    <property type="entry name" value="GatB_N"/>
    <property type="match status" value="1"/>
</dbReference>
<evidence type="ECO:0000256" key="1">
    <source>
        <dbReference type="ARBA" id="ARBA00005306"/>
    </source>
</evidence>
<feature type="domain" description="Asn/Gln amidotransferase" evidence="11">
    <location>
        <begin position="341"/>
        <end position="508"/>
    </location>
</feature>
<comment type="catalytic activity">
    <reaction evidence="8 10">
        <text>L-aspartyl-tRNA(Asn) + L-glutamine + ATP + H2O = L-asparaginyl-tRNA(Asn) + L-glutamate + ADP + phosphate + 2 H(+)</text>
        <dbReference type="Rhea" id="RHEA:14513"/>
        <dbReference type="Rhea" id="RHEA-COMP:9674"/>
        <dbReference type="Rhea" id="RHEA-COMP:9677"/>
        <dbReference type="ChEBI" id="CHEBI:15377"/>
        <dbReference type="ChEBI" id="CHEBI:15378"/>
        <dbReference type="ChEBI" id="CHEBI:29985"/>
        <dbReference type="ChEBI" id="CHEBI:30616"/>
        <dbReference type="ChEBI" id="CHEBI:43474"/>
        <dbReference type="ChEBI" id="CHEBI:58359"/>
        <dbReference type="ChEBI" id="CHEBI:78515"/>
        <dbReference type="ChEBI" id="CHEBI:78516"/>
        <dbReference type="ChEBI" id="CHEBI:456216"/>
    </reaction>
</comment>
<accession>A0A7C4R586</accession>
<comment type="similarity">
    <text evidence="1 10">Belongs to the GatB/GatE family. GatB subfamily.</text>
</comment>
<proteinExistence type="inferred from homology"/>
<evidence type="ECO:0000256" key="7">
    <source>
        <dbReference type="ARBA" id="ARBA00024799"/>
    </source>
</evidence>
<dbReference type="EMBL" id="DSYQ01000002">
    <property type="protein sequence ID" value="HGT70741.1"/>
    <property type="molecule type" value="Genomic_DNA"/>
</dbReference>